<dbReference type="Pfam" id="PF01593">
    <property type="entry name" value="Amino_oxidase"/>
    <property type="match status" value="1"/>
</dbReference>
<evidence type="ECO:0000256" key="4">
    <source>
        <dbReference type="RuleBase" id="RU362067"/>
    </source>
</evidence>
<feature type="signal peptide" evidence="6">
    <location>
        <begin position="1"/>
        <end position="19"/>
    </location>
</feature>
<dbReference type="Gene3D" id="3.90.660.10">
    <property type="match status" value="1"/>
</dbReference>
<dbReference type="PANTHER" id="PTHR10742:SF313">
    <property type="entry name" value="AMINE OXIDASE"/>
    <property type="match status" value="1"/>
</dbReference>
<dbReference type="AlphaFoldDB" id="A0A4S2N1G1"/>
<feature type="chain" id="PRO_5020335698" description="Amine oxidase" evidence="6">
    <location>
        <begin position="20"/>
        <end position="509"/>
    </location>
</feature>
<evidence type="ECO:0000256" key="5">
    <source>
        <dbReference type="SAM" id="MobiDB-lite"/>
    </source>
</evidence>
<comment type="similarity">
    <text evidence="4">Belongs to the flavin monoamine oxidase family.</text>
</comment>
<dbReference type="InParanoid" id="A0A4S2N1G1"/>
<feature type="binding site" evidence="3">
    <location>
        <position position="35"/>
    </location>
    <ligand>
        <name>FAD</name>
        <dbReference type="ChEBI" id="CHEBI:57692"/>
    </ligand>
</feature>
<gene>
    <name evidence="8" type="ORF">EX30DRAFT_339217</name>
</gene>
<keyword evidence="4" id="KW-0274">FAD</keyword>
<accession>A0A4S2N1G1</accession>
<feature type="binding site" evidence="3">
    <location>
        <begin position="55"/>
        <end position="56"/>
    </location>
    <ligand>
        <name>FAD</name>
        <dbReference type="ChEBI" id="CHEBI:57692"/>
    </ligand>
</feature>
<dbReference type="Proteomes" id="UP000298138">
    <property type="component" value="Unassembled WGS sequence"/>
</dbReference>
<dbReference type="GO" id="GO:0006598">
    <property type="term" value="P:polyamine catabolic process"/>
    <property type="evidence" value="ECO:0007669"/>
    <property type="project" value="TreeGrafter"/>
</dbReference>
<dbReference type="OrthoDB" id="5046242at2759"/>
<feature type="domain" description="Amine oxidase" evidence="7">
    <location>
        <begin position="34"/>
        <end position="468"/>
    </location>
</feature>
<evidence type="ECO:0000256" key="3">
    <source>
        <dbReference type="PIRSR" id="PIRSR601613-1"/>
    </source>
</evidence>
<evidence type="ECO:0000313" key="8">
    <source>
        <dbReference type="EMBL" id="TGZ82968.1"/>
    </source>
</evidence>
<evidence type="ECO:0000313" key="9">
    <source>
        <dbReference type="Proteomes" id="UP000298138"/>
    </source>
</evidence>
<dbReference type="PANTHER" id="PTHR10742">
    <property type="entry name" value="FLAVIN MONOAMINE OXIDASE"/>
    <property type="match status" value="1"/>
</dbReference>
<dbReference type="InterPro" id="IPR036188">
    <property type="entry name" value="FAD/NAD-bd_sf"/>
</dbReference>
<dbReference type="GO" id="GO:0016491">
    <property type="term" value="F:oxidoreductase activity"/>
    <property type="evidence" value="ECO:0007669"/>
    <property type="project" value="UniProtKB-KW"/>
</dbReference>
<dbReference type="EC" id="1.4.3.-" evidence="4"/>
<organism evidence="8 9">
    <name type="scientific">Ascodesmis nigricans</name>
    <dbReference type="NCBI Taxonomy" id="341454"/>
    <lineage>
        <taxon>Eukaryota</taxon>
        <taxon>Fungi</taxon>
        <taxon>Dikarya</taxon>
        <taxon>Ascomycota</taxon>
        <taxon>Pezizomycotina</taxon>
        <taxon>Pezizomycetes</taxon>
        <taxon>Pezizales</taxon>
        <taxon>Ascodesmidaceae</taxon>
        <taxon>Ascodesmis</taxon>
    </lineage>
</organism>
<dbReference type="InterPro" id="IPR001613">
    <property type="entry name" value="Flavin_amine_oxidase"/>
</dbReference>
<keyword evidence="4" id="KW-0285">Flavoprotein</keyword>
<dbReference type="SUPFAM" id="SSF54373">
    <property type="entry name" value="FAD-linked reductases, C-terminal domain"/>
    <property type="match status" value="1"/>
</dbReference>
<dbReference type="EMBL" id="ML220114">
    <property type="protein sequence ID" value="TGZ82968.1"/>
    <property type="molecule type" value="Genomic_DNA"/>
</dbReference>
<comment type="cofactor">
    <cofactor evidence="1 4">
        <name>FAD</name>
        <dbReference type="ChEBI" id="CHEBI:57692"/>
    </cofactor>
</comment>
<evidence type="ECO:0000256" key="2">
    <source>
        <dbReference type="ARBA" id="ARBA00023002"/>
    </source>
</evidence>
<dbReference type="Gene3D" id="3.50.50.60">
    <property type="entry name" value="FAD/NAD(P)-binding domain"/>
    <property type="match status" value="1"/>
</dbReference>
<feature type="binding site" evidence="3">
    <location>
        <position position="243"/>
    </location>
    <ligand>
        <name>FAD</name>
        <dbReference type="ChEBI" id="CHEBI:57692"/>
    </ligand>
</feature>
<dbReference type="SUPFAM" id="SSF51905">
    <property type="entry name" value="FAD/NAD(P)-binding domain"/>
    <property type="match status" value="1"/>
</dbReference>
<proteinExistence type="inferred from homology"/>
<feature type="region of interest" description="Disordered" evidence="5">
    <location>
        <begin position="490"/>
        <end position="509"/>
    </location>
</feature>
<dbReference type="STRING" id="341454.A0A4S2N1G1"/>
<protein>
    <recommendedName>
        <fullName evidence="4">Amine oxidase</fullName>
        <ecNumber evidence="4">1.4.3.-</ecNumber>
    </recommendedName>
</protein>
<keyword evidence="6" id="KW-0732">Signal</keyword>
<name>A0A4S2N1G1_9PEZI</name>
<keyword evidence="9" id="KW-1185">Reference proteome</keyword>
<dbReference type="InterPro" id="IPR002937">
    <property type="entry name" value="Amino_oxidase"/>
</dbReference>
<reference evidence="8 9" key="1">
    <citation type="submission" date="2019-04" db="EMBL/GenBank/DDBJ databases">
        <title>Comparative genomics and transcriptomics to analyze fruiting body development in filamentous ascomycetes.</title>
        <authorList>
            <consortium name="DOE Joint Genome Institute"/>
            <person name="Lutkenhaus R."/>
            <person name="Traeger S."/>
            <person name="Breuer J."/>
            <person name="Kuo A."/>
            <person name="Lipzen A."/>
            <person name="Pangilinan J."/>
            <person name="Dilworth D."/>
            <person name="Sandor L."/>
            <person name="Poggeler S."/>
            <person name="Barry K."/>
            <person name="Grigoriev I.V."/>
            <person name="Nowrousian M."/>
        </authorList>
    </citation>
    <scope>NUCLEOTIDE SEQUENCE [LARGE SCALE GENOMIC DNA]</scope>
    <source>
        <strain evidence="8 9">CBS 389.68</strain>
    </source>
</reference>
<evidence type="ECO:0000256" key="6">
    <source>
        <dbReference type="SAM" id="SignalP"/>
    </source>
</evidence>
<sequence>MRLLLGIGLISTFFYLTIAAEALETDVLILGGGMSGVSAAHTLNSLNVTDFLLLEARHELGGRVQNAKIGDISVEFGANWIQGLGSNPIWLLAEKYGVKNRYSNWSNIAYLSEKNGWNDEELEEAVTRFEEVVFDAASKEAGRRKELGLADLSMKAGLRLVGWDAKTPAEKAAEYFSHDWEMAETPLESSFIGTIESYNESFVESGNGDNNIVVDPEGYKQVVIKHAAEIPDFDQKVRFNEVVINITYSGEDVTVSTSSGLVVKARRAICTFSLGVLQHNDVSFYPPLPEAKRDAIMNFHLATYTKIFARFPRKFWNDTEFILYADRDDRGHWPIWQPLDIPGFYPGSGVLFATLTGDYAYRAEAQTDEELQENMMEQLRFMYGPDIPDPIEFKFPRWTLDPLFRGSFTNWGAGVTEKQQQALAAPVGGDTGLRRDDTLWFAGEHTSRKYFGYLHGAYWEGRLAAHRIADCIRSDGCTESFATGLVRRQAGEMEAPSGERRRMRKRMWE</sequence>
<evidence type="ECO:0000256" key="1">
    <source>
        <dbReference type="ARBA" id="ARBA00001974"/>
    </source>
</evidence>
<dbReference type="PRINTS" id="PR00757">
    <property type="entry name" value="AMINEOXDASEF"/>
</dbReference>
<dbReference type="InterPro" id="IPR050281">
    <property type="entry name" value="Flavin_monoamine_oxidase"/>
</dbReference>
<evidence type="ECO:0000259" key="7">
    <source>
        <dbReference type="Pfam" id="PF01593"/>
    </source>
</evidence>
<keyword evidence="2 4" id="KW-0560">Oxidoreductase</keyword>